<dbReference type="AlphaFoldDB" id="A0A5B7IDF0"/>
<evidence type="ECO:0000313" key="1">
    <source>
        <dbReference type="EMBL" id="MPC80303.1"/>
    </source>
</evidence>
<organism evidence="1 2">
    <name type="scientific">Portunus trituberculatus</name>
    <name type="common">Swimming crab</name>
    <name type="synonym">Neptunus trituberculatus</name>
    <dbReference type="NCBI Taxonomy" id="210409"/>
    <lineage>
        <taxon>Eukaryota</taxon>
        <taxon>Metazoa</taxon>
        <taxon>Ecdysozoa</taxon>
        <taxon>Arthropoda</taxon>
        <taxon>Crustacea</taxon>
        <taxon>Multicrustacea</taxon>
        <taxon>Malacostraca</taxon>
        <taxon>Eumalacostraca</taxon>
        <taxon>Eucarida</taxon>
        <taxon>Decapoda</taxon>
        <taxon>Pleocyemata</taxon>
        <taxon>Brachyura</taxon>
        <taxon>Eubrachyura</taxon>
        <taxon>Portunoidea</taxon>
        <taxon>Portunidae</taxon>
        <taxon>Portuninae</taxon>
        <taxon>Portunus</taxon>
    </lineage>
</organism>
<proteinExistence type="predicted"/>
<protein>
    <submittedName>
        <fullName evidence="1">Uncharacterized protein</fullName>
    </submittedName>
</protein>
<accession>A0A5B7IDF0</accession>
<keyword evidence="2" id="KW-1185">Reference proteome</keyword>
<gene>
    <name evidence="1" type="ORF">E2C01_074880</name>
</gene>
<dbReference type="Proteomes" id="UP000324222">
    <property type="component" value="Unassembled WGS sequence"/>
</dbReference>
<evidence type="ECO:0000313" key="2">
    <source>
        <dbReference type="Proteomes" id="UP000324222"/>
    </source>
</evidence>
<sequence>MHGASRSQCLGVAPSHDLQLNLAHFYTLNSTTRSVLITVIRFGRCAATVTATVIVAVADVVPYGAAASAAAGECGWWG</sequence>
<name>A0A5B7IDF0_PORTR</name>
<comment type="caution">
    <text evidence="1">The sequence shown here is derived from an EMBL/GenBank/DDBJ whole genome shotgun (WGS) entry which is preliminary data.</text>
</comment>
<reference evidence="1 2" key="1">
    <citation type="submission" date="2019-05" db="EMBL/GenBank/DDBJ databases">
        <title>Another draft genome of Portunus trituberculatus and its Hox gene families provides insights of decapod evolution.</title>
        <authorList>
            <person name="Jeong J.-H."/>
            <person name="Song I."/>
            <person name="Kim S."/>
            <person name="Choi T."/>
            <person name="Kim D."/>
            <person name="Ryu S."/>
            <person name="Kim W."/>
        </authorList>
    </citation>
    <scope>NUCLEOTIDE SEQUENCE [LARGE SCALE GENOMIC DNA]</scope>
    <source>
        <tissue evidence="1">Muscle</tissue>
    </source>
</reference>
<dbReference type="EMBL" id="VSRR010053660">
    <property type="protein sequence ID" value="MPC80303.1"/>
    <property type="molecule type" value="Genomic_DNA"/>
</dbReference>